<keyword evidence="3" id="KW-1185">Reference proteome</keyword>
<dbReference type="OrthoDB" id="3638161at2"/>
<feature type="compositionally biased region" description="Basic and acidic residues" evidence="1">
    <location>
        <begin position="53"/>
        <end position="65"/>
    </location>
</feature>
<sequence length="197" mass="20864">MTSAGDAYLRGVLDEGEYPQDEQPVNVTGGGSAPGAAPQATTEIDEEIDQEVAEERERLEEHREGGGGSWVDSVARSAASMGGGYSFDAETIATKIREFEDLRDRIADKYDELLSAAQDCTPPSHDSPATSQAAATRASILKAAKHNRQMAEYAHAYVIALRKANGTYVEKEEDTAGVLKGSGDDGGLPPGTGTLFQ</sequence>
<dbReference type="Proteomes" id="UP000320876">
    <property type="component" value="Unassembled WGS sequence"/>
</dbReference>
<dbReference type="AlphaFoldDB" id="A0A542DMC6"/>
<evidence type="ECO:0000256" key="1">
    <source>
        <dbReference type="SAM" id="MobiDB-lite"/>
    </source>
</evidence>
<accession>A0A542DMC6</accession>
<dbReference type="EMBL" id="VFML01000001">
    <property type="protein sequence ID" value="TQJ04144.1"/>
    <property type="molecule type" value="Genomic_DNA"/>
</dbReference>
<feature type="region of interest" description="Disordered" evidence="1">
    <location>
        <begin position="1"/>
        <end position="71"/>
    </location>
</feature>
<name>A0A542DMC6_AMYCI</name>
<comment type="caution">
    <text evidence="2">The sequence shown here is derived from an EMBL/GenBank/DDBJ whole genome shotgun (WGS) entry which is preliminary data.</text>
</comment>
<gene>
    <name evidence="2" type="ORF">FB471_3926</name>
</gene>
<proteinExistence type="predicted"/>
<evidence type="ECO:0000313" key="2">
    <source>
        <dbReference type="EMBL" id="TQJ04144.1"/>
    </source>
</evidence>
<organism evidence="2 3">
    <name type="scientific">Amycolatopsis cihanbeyliensis</name>
    <dbReference type="NCBI Taxonomy" id="1128664"/>
    <lineage>
        <taxon>Bacteria</taxon>
        <taxon>Bacillati</taxon>
        <taxon>Actinomycetota</taxon>
        <taxon>Actinomycetes</taxon>
        <taxon>Pseudonocardiales</taxon>
        <taxon>Pseudonocardiaceae</taxon>
        <taxon>Amycolatopsis</taxon>
    </lineage>
</organism>
<evidence type="ECO:0000313" key="3">
    <source>
        <dbReference type="Proteomes" id="UP000320876"/>
    </source>
</evidence>
<feature type="compositionally biased region" description="Acidic residues" evidence="1">
    <location>
        <begin position="43"/>
        <end position="52"/>
    </location>
</feature>
<dbReference type="RefSeq" id="WP_141999864.1">
    <property type="nucleotide sequence ID" value="NZ_VFML01000001.1"/>
</dbReference>
<reference evidence="2 3" key="1">
    <citation type="submission" date="2019-06" db="EMBL/GenBank/DDBJ databases">
        <title>Sequencing the genomes of 1000 actinobacteria strains.</title>
        <authorList>
            <person name="Klenk H.-P."/>
        </authorList>
    </citation>
    <scope>NUCLEOTIDE SEQUENCE [LARGE SCALE GENOMIC DNA]</scope>
    <source>
        <strain evidence="2 3">DSM 45679</strain>
    </source>
</reference>
<feature type="region of interest" description="Disordered" evidence="1">
    <location>
        <begin position="176"/>
        <end position="197"/>
    </location>
</feature>
<protein>
    <submittedName>
        <fullName evidence="2">Uncharacterized protein</fullName>
    </submittedName>
</protein>